<protein>
    <submittedName>
        <fullName evidence="1">BA75_01858T0</fullName>
    </submittedName>
</protein>
<name>A0A1B2J5V5_PICPA</name>
<reference evidence="1 2" key="1">
    <citation type="submission" date="2016-02" db="EMBL/GenBank/DDBJ databases">
        <title>Comparative genomic and transcriptomic foundation for Pichia pastoris.</title>
        <authorList>
            <person name="Love K.R."/>
            <person name="Shah K.A."/>
            <person name="Whittaker C.A."/>
            <person name="Wu J."/>
            <person name="Bartlett M.C."/>
            <person name="Ma D."/>
            <person name="Leeson R.L."/>
            <person name="Priest M."/>
            <person name="Young S.K."/>
            <person name="Love J.C."/>
        </authorList>
    </citation>
    <scope>NUCLEOTIDE SEQUENCE [LARGE SCALE GENOMIC DNA]</scope>
    <source>
        <strain evidence="1 2">ATCC 28485</strain>
    </source>
</reference>
<evidence type="ECO:0000313" key="1">
    <source>
        <dbReference type="EMBL" id="ANZ73374.1"/>
    </source>
</evidence>
<gene>
    <name evidence="1" type="ORF">ATY40_BA7501858</name>
</gene>
<dbReference type="AlphaFoldDB" id="A0A1B2J5V5"/>
<evidence type="ECO:0000313" key="2">
    <source>
        <dbReference type="Proteomes" id="UP000094565"/>
    </source>
</evidence>
<sequence length="140" mass="15719">MSLALNDLVNSYDALTFGIWIAEQPGDTYLSWGESTVNPDSHLLIKALDAETEELVSSFELKIDGSPSEWLDGIYKLEEENQDEDSIIEDEKLETRASRCGQYCSLSSGCRSAINNVCPNCSAVSQGDWRKRCTIFWLNR</sequence>
<proteinExistence type="predicted"/>
<dbReference type="Proteomes" id="UP000094565">
    <property type="component" value="Chromosome 1"/>
</dbReference>
<dbReference type="OrthoDB" id="10302996at2759"/>
<keyword evidence="2" id="KW-1185">Reference proteome</keyword>
<organism evidence="1 2">
    <name type="scientific">Komagataella pastoris</name>
    <name type="common">Yeast</name>
    <name type="synonym">Pichia pastoris</name>
    <dbReference type="NCBI Taxonomy" id="4922"/>
    <lineage>
        <taxon>Eukaryota</taxon>
        <taxon>Fungi</taxon>
        <taxon>Dikarya</taxon>
        <taxon>Ascomycota</taxon>
        <taxon>Saccharomycotina</taxon>
        <taxon>Pichiomycetes</taxon>
        <taxon>Pichiales</taxon>
        <taxon>Pichiaceae</taxon>
        <taxon>Komagataella</taxon>
    </lineage>
</organism>
<dbReference type="EMBL" id="CP014584">
    <property type="protein sequence ID" value="ANZ73374.1"/>
    <property type="molecule type" value="Genomic_DNA"/>
</dbReference>
<accession>A0A1B2J5V5</accession>